<name>A0ABN9L760_9NEOB</name>
<feature type="compositionally biased region" description="Basic and acidic residues" evidence="1">
    <location>
        <begin position="1"/>
        <end position="15"/>
    </location>
</feature>
<reference evidence="3" key="1">
    <citation type="submission" date="2023-07" db="EMBL/GenBank/DDBJ databases">
        <authorList>
            <person name="Stuckert A."/>
        </authorList>
    </citation>
    <scope>NUCLEOTIDE SEQUENCE</scope>
</reference>
<keyword evidence="4" id="KW-1185">Reference proteome</keyword>
<feature type="region of interest" description="Disordered" evidence="1">
    <location>
        <begin position="1"/>
        <end position="75"/>
    </location>
</feature>
<organism evidence="3 4">
    <name type="scientific">Ranitomeya imitator</name>
    <name type="common">mimic poison frog</name>
    <dbReference type="NCBI Taxonomy" id="111125"/>
    <lineage>
        <taxon>Eukaryota</taxon>
        <taxon>Metazoa</taxon>
        <taxon>Chordata</taxon>
        <taxon>Craniata</taxon>
        <taxon>Vertebrata</taxon>
        <taxon>Euteleostomi</taxon>
        <taxon>Amphibia</taxon>
        <taxon>Batrachia</taxon>
        <taxon>Anura</taxon>
        <taxon>Neobatrachia</taxon>
        <taxon>Hyloidea</taxon>
        <taxon>Dendrobatidae</taxon>
        <taxon>Dendrobatinae</taxon>
        <taxon>Ranitomeya</taxon>
    </lineage>
</organism>
<keyword evidence="2" id="KW-1133">Transmembrane helix</keyword>
<feature type="transmembrane region" description="Helical" evidence="2">
    <location>
        <begin position="217"/>
        <end position="237"/>
    </location>
</feature>
<evidence type="ECO:0000313" key="3">
    <source>
        <dbReference type="EMBL" id="CAJ0932578.1"/>
    </source>
</evidence>
<accession>A0ABN9L760</accession>
<keyword evidence="2" id="KW-0472">Membrane</keyword>
<protein>
    <submittedName>
        <fullName evidence="3">Uncharacterized protein</fullName>
    </submittedName>
</protein>
<keyword evidence="2" id="KW-0812">Transmembrane</keyword>
<evidence type="ECO:0000313" key="4">
    <source>
        <dbReference type="Proteomes" id="UP001176940"/>
    </source>
</evidence>
<evidence type="ECO:0000256" key="1">
    <source>
        <dbReference type="SAM" id="MobiDB-lite"/>
    </source>
</evidence>
<gene>
    <name evidence="3" type="ORF">RIMI_LOCUS5152968</name>
</gene>
<dbReference type="EMBL" id="CAUEEQ010008662">
    <property type="protein sequence ID" value="CAJ0932578.1"/>
    <property type="molecule type" value="Genomic_DNA"/>
</dbReference>
<evidence type="ECO:0000256" key="2">
    <source>
        <dbReference type="SAM" id="Phobius"/>
    </source>
</evidence>
<sequence length="254" mass="28278">MERAVISDSVIEERISLSQEMRPTKPAPKPPKVPTHNTAKPAPKPPKVPTRNTDDIDFDATKPPKVVPKRPTKKPDVFITTKKPRVSTVKPRKQPGNIGGLSTALQNAVDKPLMPLRRRRTLSALLRAQALGLSDLSRRLHTAVLCSAVNRADKVRLRWSRSVKTRRGCHRVKMGGPGPNRDTHRTRTAAGPPLEGLRIFSVKHPAAVPHSFHIPSILVSLFLLLDILIKSFFLLFANSTKVFRKVGQMGMYKM</sequence>
<proteinExistence type="predicted"/>
<dbReference type="Proteomes" id="UP001176940">
    <property type="component" value="Unassembled WGS sequence"/>
</dbReference>
<comment type="caution">
    <text evidence="3">The sequence shown here is derived from an EMBL/GenBank/DDBJ whole genome shotgun (WGS) entry which is preliminary data.</text>
</comment>